<dbReference type="Proteomes" id="UP000198598">
    <property type="component" value="Unassembled WGS sequence"/>
</dbReference>
<keyword evidence="2" id="KW-1185">Reference proteome</keyword>
<dbReference type="RefSeq" id="WP_093834293.1">
    <property type="nucleotide sequence ID" value="NZ_FOLQ01000031.1"/>
</dbReference>
<evidence type="ECO:0000313" key="1">
    <source>
        <dbReference type="EMBL" id="SFF15296.1"/>
    </source>
</evidence>
<accession>A0A1I2GEV8</accession>
<sequence>MESEKIQPLSRRKITIQANIWQHIKSIELGSYHQSLESYLEGICTSFTIYRGNDAALWLKSYLSSFEGWDAIRYKENNVFPNGSAFFKKYQEFGQRLWSDKKAQKILLDFLESGEAEYIDAINSLIGRLNTLPNWYEIWGEKSYEDVQNTVVNQSIDQPNIELTHLKTEELYLDEMDNGRLSHAQIAILSHLEGWLITKNNSDAIARKYGQTSGKKLESYYKDYTSKLVRTGYGKNTVRNYQRIKSYISEKAISLYNSELEMAIANNNKS</sequence>
<evidence type="ECO:0000313" key="2">
    <source>
        <dbReference type="Proteomes" id="UP000198598"/>
    </source>
</evidence>
<dbReference type="EMBL" id="FOLQ01000031">
    <property type="protein sequence ID" value="SFF15296.1"/>
    <property type="molecule type" value="Genomic_DNA"/>
</dbReference>
<protein>
    <submittedName>
        <fullName evidence="1">Uncharacterized protein</fullName>
    </submittedName>
</protein>
<name>A0A1I2GEV8_9BACT</name>
<gene>
    <name evidence="1" type="ORF">SAMN05216167_13134</name>
</gene>
<reference evidence="1 2" key="1">
    <citation type="submission" date="2016-10" db="EMBL/GenBank/DDBJ databases">
        <authorList>
            <person name="de Groot N.N."/>
        </authorList>
    </citation>
    <scope>NUCLEOTIDE SEQUENCE [LARGE SCALE GENOMIC DNA]</scope>
    <source>
        <strain evidence="1 2">DSM 26130</strain>
    </source>
</reference>
<proteinExistence type="predicted"/>
<dbReference type="AlphaFoldDB" id="A0A1I2GEV8"/>
<organism evidence="1 2">
    <name type="scientific">Spirosoma endophyticum</name>
    <dbReference type="NCBI Taxonomy" id="662367"/>
    <lineage>
        <taxon>Bacteria</taxon>
        <taxon>Pseudomonadati</taxon>
        <taxon>Bacteroidota</taxon>
        <taxon>Cytophagia</taxon>
        <taxon>Cytophagales</taxon>
        <taxon>Cytophagaceae</taxon>
        <taxon>Spirosoma</taxon>
    </lineage>
</organism>